<dbReference type="PANTHER" id="PTHR21039:SF0">
    <property type="entry name" value="HISTIDINOL-PHOSPHATASE"/>
    <property type="match status" value="1"/>
</dbReference>
<dbReference type="RefSeq" id="WP_092724737.1">
    <property type="nucleotide sequence ID" value="NZ_FNGW01000003.1"/>
</dbReference>
<keyword evidence="6 8" id="KW-0368">Histidine biosynthesis</keyword>
<dbReference type="NCBIfam" id="NF005996">
    <property type="entry name" value="PRK08123.1"/>
    <property type="match status" value="1"/>
</dbReference>
<dbReference type="NCBIfam" id="TIGR01856">
    <property type="entry name" value="hisJ_fam"/>
    <property type="match status" value="1"/>
</dbReference>
<accession>A0A1G9M0N0</accession>
<evidence type="ECO:0000256" key="7">
    <source>
        <dbReference type="ARBA" id="ARBA00049158"/>
    </source>
</evidence>
<evidence type="ECO:0000313" key="10">
    <source>
        <dbReference type="EMBL" id="SDL67810.1"/>
    </source>
</evidence>
<dbReference type="CDD" id="cd12110">
    <property type="entry name" value="PHP_HisPPase_Hisj_like"/>
    <property type="match status" value="1"/>
</dbReference>
<gene>
    <name evidence="10" type="ORF">SAMN04515677_10320</name>
</gene>
<evidence type="ECO:0000256" key="5">
    <source>
        <dbReference type="ARBA" id="ARBA00022801"/>
    </source>
</evidence>
<dbReference type="GO" id="GO:0000105">
    <property type="term" value="P:L-histidine biosynthetic process"/>
    <property type="evidence" value="ECO:0007669"/>
    <property type="project" value="UniProtKB-UniRule"/>
</dbReference>
<keyword evidence="4 8" id="KW-0028">Amino-acid biosynthesis</keyword>
<reference evidence="10 11" key="1">
    <citation type="submission" date="2016-10" db="EMBL/GenBank/DDBJ databases">
        <authorList>
            <person name="de Groot N.N."/>
        </authorList>
    </citation>
    <scope>NUCLEOTIDE SEQUENCE [LARGE SCALE GENOMIC DNA]</scope>
    <source>
        <strain evidence="10 11">DSM 797</strain>
    </source>
</reference>
<evidence type="ECO:0000256" key="6">
    <source>
        <dbReference type="ARBA" id="ARBA00023102"/>
    </source>
</evidence>
<dbReference type="Proteomes" id="UP000199068">
    <property type="component" value="Unassembled WGS sequence"/>
</dbReference>
<keyword evidence="11" id="KW-1185">Reference proteome</keyword>
<dbReference type="STRING" id="1121325.SAMN04515677_10320"/>
<dbReference type="Pfam" id="PF02811">
    <property type="entry name" value="PHP"/>
    <property type="match status" value="1"/>
</dbReference>
<protein>
    <recommendedName>
        <fullName evidence="3 8">Histidinol-phosphatase</fullName>
        <shortName evidence="8">HolPase</shortName>
        <ecNumber evidence="3 8">3.1.3.15</ecNumber>
    </recommendedName>
</protein>
<dbReference type="PANTHER" id="PTHR21039">
    <property type="entry name" value="HISTIDINOL PHOSPHATASE-RELATED"/>
    <property type="match status" value="1"/>
</dbReference>
<dbReference type="SUPFAM" id="SSF89550">
    <property type="entry name" value="PHP domain-like"/>
    <property type="match status" value="1"/>
</dbReference>
<comment type="pathway">
    <text evidence="1 8">Amino-acid biosynthesis; L-histidine biosynthesis; L-histidine from 5-phospho-alpha-D-ribose 1-diphosphate: step 8/9.</text>
</comment>
<dbReference type="UniPathway" id="UPA00031">
    <property type="reaction ID" value="UER00013"/>
</dbReference>
<dbReference type="InterPro" id="IPR016195">
    <property type="entry name" value="Pol/histidinol_Pase-like"/>
</dbReference>
<dbReference type="EC" id="3.1.3.15" evidence="3 8"/>
<proteinExistence type="inferred from homology"/>
<dbReference type="Gene3D" id="3.20.20.140">
    <property type="entry name" value="Metal-dependent hydrolases"/>
    <property type="match status" value="1"/>
</dbReference>
<keyword evidence="5 8" id="KW-0378">Hydrolase</keyword>
<dbReference type="GO" id="GO:0005737">
    <property type="term" value="C:cytoplasm"/>
    <property type="evidence" value="ECO:0007669"/>
    <property type="project" value="TreeGrafter"/>
</dbReference>
<dbReference type="EMBL" id="FNGW01000003">
    <property type="protein sequence ID" value="SDL67810.1"/>
    <property type="molecule type" value="Genomic_DNA"/>
</dbReference>
<evidence type="ECO:0000256" key="1">
    <source>
        <dbReference type="ARBA" id="ARBA00004970"/>
    </source>
</evidence>
<evidence type="ECO:0000313" key="11">
    <source>
        <dbReference type="Proteomes" id="UP000199068"/>
    </source>
</evidence>
<dbReference type="AlphaFoldDB" id="A0A1G9M0N0"/>
<evidence type="ECO:0000256" key="2">
    <source>
        <dbReference type="ARBA" id="ARBA00009152"/>
    </source>
</evidence>
<sequence>MKDGHIHSPYCPHGSNDDFEEYVKNAIDKGLTEITFTEHLPLPKNFEDPSPKKDSAMDERLLMNYFSDVKRIKDKYKDKIKINVGVEVDFIEGYEEEIKSKLDKYSKYIEDSILSCHMLKIEDKYYCIDSSVDGFEKIIEKLGSLENVYNKYYETLKLAVNSDLGKYKPKRLGHLNLVRKYNQIFSYDYTGNKTLEEVIKLVKEKDYELDFNISGIRKQYCKEPYIHGYLLELVKQYNIHTVLGSDSHDCSTITGKQYKNI</sequence>
<evidence type="ECO:0000259" key="9">
    <source>
        <dbReference type="Pfam" id="PF02811"/>
    </source>
</evidence>
<evidence type="ECO:0000256" key="8">
    <source>
        <dbReference type="RuleBase" id="RU366003"/>
    </source>
</evidence>
<name>A0A1G9M0N0_9FIRM</name>
<feature type="domain" description="PHP" evidence="9">
    <location>
        <begin position="3"/>
        <end position="212"/>
    </location>
</feature>
<evidence type="ECO:0000256" key="4">
    <source>
        <dbReference type="ARBA" id="ARBA00022605"/>
    </source>
</evidence>
<organism evidence="10 11">
    <name type="scientific">Romboutsia lituseburensis DSM 797</name>
    <dbReference type="NCBI Taxonomy" id="1121325"/>
    <lineage>
        <taxon>Bacteria</taxon>
        <taxon>Bacillati</taxon>
        <taxon>Bacillota</taxon>
        <taxon>Clostridia</taxon>
        <taxon>Peptostreptococcales</taxon>
        <taxon>Peptostreptococcaceae</taxon>
        <taxon>Romboutsia</taxon>
    </lineage>
</organism>
<dbReference type="InterPro" id="IPR004013">
    <property type="entry name" value="PHP_dom"/>
</dbReference>
<dbReference type="InterPro" id="IPR010140">
    <property type="entry name" value="Histidinol_P_phosphatase_HisJ"/>
</dbReference>
<comment type="catalytic activity">
    <reaction evidence="7 8">
        <text>L-histidinol phosphate + H2O = L-histidinol + phosphate</text>
        <dbReference type="Rhea" id="RHEA:14465"/>
        <dbReference type="ChEBI" id="CHEBI:15377"/>
        <dbReference type="ChEBI" id="CHEBI:43474"/>
        <dbReference type="ChEBI" id="CHEBI:57699"/>
        <dbReference type="ChEBI" id="CHEBI:57980"/>
        <dbReference type="EC" id="3.1.3.15"/>
    </reaction>
</comment>
<comment type="similarity">
    <text evidence="2 8">Belongs to the PHP hydrolase family. HisK subfamily.</text>
</comment>
<dbReference type="GO" id="GO:0004401">
    <property type="term" value="F:histidinol-phosphatase activity"/>
    <property type="evidence" value="ECO:0007669"/>
    <property type="project" value="UniProtKB-UniRule"/>
</dbReference>
<evidence type="ECO:0000256" key="3">
    <source>
        <dbReference type="ARBA" id="ARBA00013085"/>
    </source>
</evidence>